<keyword evidence="2" id="KW-1185">Reference proteome</keyword>
<proteinExistence type="predicted"/>
<comment type="caution">
    <text evidence="1">The sequence shown here is derived from an EMBL/GenBank/DDBJ whole genome shotgun (WGS) entry which is preliminary data.</text>
</comment>
<name>A0ACB6ZP13_THEGA</name>
<gene>
    <name evidence="1" type="ORF">BDM02DRAFT_3259321</name>
</gene>
<protein>
    <submittedName>
        <fullName evidence="1">Glycoside hydrolase/deacetylase</fullName>
    </submittedName>
</protein>
<sequence>MVLPVLPVLPALLLLPLLALAHPTPHPDGSDCSEERSLPSRWYHESGHPVEQLFNRQNGVNPTDGVAYPAVGSPQWSAGFPDYIPDLNHLPQEWVNALNTAVAAGKIPDNPVATDTGGTPTYPPGVNPGSPEICSASVGCRSPYDIWDAPNGVLGISFDDGPSSGSAMLYDFLKQSKAPSTHFMIGYNIKLSPALFLRAFEELGSDIAVHTWSHRHMTTLSNLAILGEFGWSMELIKNSTGGRLPRYWRPPYGDADNRVRAIAREVFGLQTIIWNRDTSDWSLPGGTTLQAINASMTQWLNGPKSPGLVILEHELTNLAAQAFIDAYPLMVSTGWKIESVADIDGKSVYLNSQDSISPVQRVNGVLLGQTVSLVSSTSSTPSSTSTSDPAKPTTTSHTGSNNTGTNTSQSGKNGSIQSTISKFAGAFGAVFLTVVFYACITLLYRRTASTLFLASALQEHEREKSDEIRLGEEACYVCIHFALELRGEFRTLRASYNTRIYVVEVLNRAKRNQENFTFRVFDRITFGVTQLVGWAFHIIYCEVQGENIEKGKKGEKTLEGYWGGGE</sequence>
<dbReference type="EMBL" id="MU117978">
    <property type="protein sequence ID" value="KAF9651150.1"/>
    <property type="molecule type" value="Genomic_DNA"/>
</dbReference>
<keyword evidence="1" id="KW-0378">Hydrolase</keyword>
<accession>A0ACB6ZP13</accession>
<reference evidence="1" key="1">
    <citation type="submission" date="2019-10" db="EMBL/GenBank/DDBJ databases">
        <authorList>
            <consortium name="DOE Joint Genome Institute"/>
            <person name="Kuo A."/>
            <person name="Miyauchi S."/>
            <person name="Kiss E."/>
            <person name="Drula E."/>
            <person name="Kohler A."/>
            <person name="Sanchez-Garcia M."/>
            <person name="Andreopoulos B."/>
            <person name="Barry K.W."/>
            <person name="Bonito G."/>
            <person name="Buee M."/>
            <person name="Carver A."/>
            <person name="Chen C."/>
            <person name="Cichocki N."/>
            <person name="Clum A."/>
            <person name="Culley D."/>
            <person name="Crous P.W."/>
            <person name="Fauchery L."/>
            <person name="Girlanda M."/>
            <person name="Hayes R."/>
            <person name="Keri Z."/>
            <person name="Labutti K."/>
            <person name="Lipzen A."/>
            <person name="Lombard V."/>
            <person name="Magnuson J."/>
            <person name="Maillard F."/>
            <person name="Morin E."/>
            <person name="Murat C."/>
            <person name="Nolan M."/>
            <person name="Ohm R."/>
            <person name="Pangilinan J."/>
            <person name="Pereira M."/>
            <person name="Perotto S."/>
            <person name="Peter M."/>
            <person name="Riley R."/>
            <person name="Sitrit Y."/>
            <person name="Stielow B."/>
            <person name="Szollosi G."/>
            <person name="Zifcakova L."/>
            <person name="Stursova M."/>
            <person name="Spatafora J.W."/>
            <person name="Tedersoo L."/>
            <person name="Vaario L.-M."/>
            <person name="Yamada A."/>
            <person name="Yan M."/>
            <person name="Wang P."/>
            <person name="Xu J."/>
            <person name="Bruns T."/>
            <person name="Baldrian P."/>
            <person name="Vilgalys R."/>
            <person name="Henrissat B."/>
            <person name="Grigoriev I.V."/>
            <person name="Hibbett D."/>
            <person name="Nagy L.G."/>
            <person name="Martin F.M."/>
        </authorList>
    </citation>
    <scope>NUCLEOTIDE SEQUENCE</scope>
    <source>
        <strain evidence="1">P2</strain>
    </source>
</reference>
<evidence type="ECO:0000313" key="1">
    <source>
        <dbReference type="EMBL" id="KAF9651150.1"/>
    </source>
</evidence>
<reference evidence="1" key="2">
    <citation type="journal article" date="2020" name="Nat. Commun.">
        <title>Large-scale genome sequencing of mycorrhizal fungi provides insights into the early evolution of symbiotic traits.</title>
        <authorList>
            <person name="Miyauchi S."/>
            <person name="Kiss E."/>
            <person name="Kuo A."/>
            <person name="Drula E."/>
            <person name="Kohler A."/>
            <person name="Sanchez-Garcia M."/>
            <person name="Morin E."/>
            <person name="Andreopoulos B."/>
            <person name="Barry K.W."/>
            <person name="Bonito G."/>
            <person name="Buee M."/>
            <person name="Carver A."/>
            <person name="Chen C."/>
            <person name="Cichocki N."/>
            <person name="Clum A."/>
            <person name="Culley D."/>
            <person name="Crous P.W."/>
            <person name="Fauchery L."/>
            <person name="Girlanda M."/>
            <person name="Hayes R.D."/>
            <person name="Keri Z."/>
            <person name="LaButti K."/>
            <person name="Lipzen A."/>
            <person name="Lombard V."/>
            <person name="Magnuson J."/>
            <person name="Maillard F."/>
            <person name="Murat C."/>
            <person name="Nolan M."/>
            <person name="Ohm R.A."/>
            <person name="Pangilinan J."/>
            <person name="Pereira M.F."/>
            <person name="Perotto S."/>
            <person name="Peter M."/>
            <person name="Pfister S."/>
            <person name="Riley R."/>
            <person name="Sitrit Y."/>
            <person name="Stielow J.B."/>
            <person name="Szollosi G."/>
            <person name="Zifcakova L."/>
            <person name="Stursova M."/>
            <person name="Spatafora J.W."/>
            <person name="Tedersoo L."/>
            <person name="Vaario L.M."/>
            <person name="Yamada A."/>
            <person name="Yan M."/>
            <person name="Wang P."/>
            <person name="Xu J."/>
            <person name="Bruns T."/>
            <person name="Baldrian P."/>
            <person name="Vilgalys R."/>
            <person name="Dunand C."/>
            <person name="Henrissat B."/>
            <person name="Grigoriev I.V."/>
            <person name="Hibbett D."/>
            <person name="Nagy L.G."/>
            <person name="Martin F.M."/>
        </authorList>
    </citation>
    <scope>NUCLEOTIDE SEQUENCE</scope>
    <source>
        <strain evidence="1">P2</strain>
    </source>
</reference>
<evidence type="ECO:0000313" key="2">
    <source>
        <dbReference type="Proteomes" id="UP000886501"/>
    </source>
</evidence>
<dbReference type="Proteomes" id="UP000886501">
    <property type="component" value="Unassembled WGS sequence"/>
</dbReference>
<organism evidence="1 2">
    <name type="scientific">Thelephora ganbajun</name>
    <name type="common">Ganba fungus</name>
    <dbReference type="NCBI Taxonomy" id="370292"/>
    <lineage>
        <taxon>Eukaryota</taxon>
        <taxon>Fungi</taxon>
        <taxon>Dikarya</taxon>
        <taxon>Basidiomycota</taxon>
        <taxon>Agaricomycotina</taxon>
        <taxon>Agaricomycetes</taxon>
        <taxon>Thelephorales</taxon>
        <taxon>Thelephoraceae</taxon>
        <taxon>Thelephora</taxon>
    </lineage>
</organism>